<evidence type="ECO:0000313" key="1">
    <source>
        <dbReference type="EMBL" id="OGG15472.1"/>
    </source>
</evidence>
<protein>
    <submittedName>
        <fullName evidence="1">Uncharacterized protein</fullName>
    </submittedName>
</protein>
<evidence type="ECO:0000313" key="2">
    <source>
        <dbReference type="Proteomes" id="UP000176923"/>
    </source>
</evidence>
<dbReference type="EMBL" id="MFJL01000024">
    <property type="protein sequence ID" value="OGG15472.1"/>
    <property type="molecule type" value="Genomic_DNA"/>
</dbReference>
<reference evidence="1 2" key="1">
    <citation type="journal article" date="2016" name="Nat. Commun.">
        <title>Thousands of microbial genomes shed light on interconnected biogeochemical processes in an aquifer system.</title>
        <authorList>
            <person name="Anantharaman K."/>
            <person name="Brown C.T."/>
            <person name="Hug L.A."/>
            <person name="Sharon I."/>
            <person name="Castelle C.J."/>
            <person name="Probst A.J."/>
            <person name="Thomas B.C."/>
            <person name="Singh A."/>
            <person name="Wilkins M.J."/>
            <person name="Karaoz U."/>
            <person name="Brodie E.L."/>
            <person name="Williams K.H."/>
            <person name="Hubbard S.S."/>
            <person name="Banfield J.F."/>
        </authorList>
    </citation>
    <scope>NUCLEOTIDE SEQUENCE [LARGE SCALE GENOMIC DNA]</scope>
</reference>
<dbReference type="STRING" id="1798382.A3D77_06505"/>
<dbReference type="AlphaFoldDB" id="A0A1F5ZTM3"/>
<proteinExistence type="predicted"/>
<comment type="caution">
    <text evidence="1">The sequence shown here is derived from an EMBL/GenBank/DDBJ whole genome shotgun (WGS) entry which is preliminary data.</text>
</comment>
<sequence length="85" mass="9942">MVTSIHEPISVLTLYHHATHTVIPKKLQWKERTYHINKLGHHHTVKKGEKLIHIFSVCNETLAFRIAFDTQTLEWMLEEIEDGIG</sequence>
<accession>A0A1F5ZTM3</accession>
<dbReference type="Proteomes" id="UP000176923">
    <property type="component" value="Unassembled WGS sequence"/>
</dbReference>
<gene>
    <name evidence="1" type="ORF">A3D77_06505</name>
</gene>
<name>A0A1F5ZTM3_9BACT</name>
<organism evidence="1 2">
    <name type="scientific">Candidatus Gottesmanbacteria bacterium RIFCSPHIGHO2_02_FULL_39_11</name>
    <dbReference type="NCBI Taxonomy" id="1798382"/>
    <lineage>
        <taxon>Bacteria</taxon>
        <taxon>Candidatus Gottesmaniibacteriota</taxon>
    </lineage>
</organism>